<dbReference type="Pfam" id="PF07980">
    <property type="entry name" value="SusD_RagB"/>
    <property type="match status" value="1"/>
</dbReference>
<keyword evidence="3" id="KW-0732">Signal</keyword>
<evidence type="ECO:0000256" key="4">
    <source>
        <dbReference type="ARBA" id="ARBA00023136"/>
    </source>
</evidence>
<gene>
    <name evidence="8" type="ORF">HMPREF2531_01881</name>
</gene>
<accession>A0A139LJL4</accession>
<feature type="domain" description="RagB/SusD" evidence="6">
    <location>
        <begin position="350"/>
        <end position="647"/>
    </location>
</feature>
<keyword evidence="5" id="KW-0998">Cell outer membrane</keyword>
<evidence type="ECO:0000256" key="1">
    <source>
        <dbReference type="ARBA" id="ARBA00004442"/>
    </source>
</evidence>
<comment type="similarity">
    <text evidence="2">Belongs to the SusD family.</text>
</comment>
<dbReference type="InterPro" id="IPR012944">
    <property type="entry name" value="SusD_RagB_dom"/>
</dbReference>
<dbReference type="Pfam" id="PF14322">
    <property type="entry name" value="SusD-like_3"/>
    <property type="match status" value="1"/>
</dbReference>
<dbReference type="PATRIC" id="fig|329854.7.peg.1915"/>
<evidence type="ECO:0000313" key="9">
    <source>
        <dbReference type="Proteomes" id="UP000070319"/>
    </source>
</evidence>
<comment type="caution">
    <text evidence="8">The sequence shown here is derived from an EMBL/GenBank/DDBJ whole genome shotgun (WGS) entry which is preliminary data.</text>
</comment>
<dbReference type="EMBL" id="LTDF01000073">
    <property type="protein sequence ID" value="KXT51628.1"/>
    <property type="molecule type" value="Genomic_DNA"/>
</dbReference>
<evidence type="ECO:0000259" key="6">
    <source>
        <dbReference type="Pfam" id="PF07980"/>
    </source>
</evidence>
<dbReference type="InterPro" id="IPR033985">
    <property type="entry name" value="SusD-like_N"/>
</dbReference>
<dbReference type="AlphaFoldDB" id="A0A139LJL4"/>
<protein>
    <submittedName>
        <fullName evidence="8">SusD family protein</fullName>
    </submittedName>
</protein>
<evidence type="ECO:0000313" key="8">
    <source>
        <dbReference type="EMBL" id="KXT51628.1"/>
    </source>
</evidence>
<feature type="domain" description="SusD-like N-terminal" evidence="7">
    <location>
        <begin position="22"/>
        <end position="235"/>
    </location>
</feature>
<dbReference type="InterPro" id="IPR011990">
    <property type="entry name" value="TPR-like_helical_dom_sf"/>
</dbReference>
<comment type="subcellular location">
    <subcellularLocation>
        <location evidence="1">Cell outer membrane</location>
    </subcellularLocation>
</comment>
<name>A0A139LJL4_9BACE</name>
<dbReference type="GO" id="GO:0009279">
    <property type="term" value="C:cell outer membrane"/>
    <property type="evidence" value="ECO:0007669"/>
    <property type="project" value="UniProtKB-SubCell"/>
</dbReference>
<evidence type="ECO:0000259" key="7">
    <source>
        <dbReference type="Pfam" id="PF14322"/>
    </source>
</evidence>
<keyword evidence="4" id="KW-0472">Membrane</keyword>
<evidence type="ECO:0000256" key="3">
    <source>
        <dbReference type="ARBA" id="ARBA00022729"/>
    </source>
</evidence>
<reference evidence="8 9" key="1">
    <citation type="submission" date="2016-02" db="EMBL/GenBank/DDBJ databases">
        <authorList>
            <person name="Wen L."/>
            <person name="He K."/>
            <person name="Yang H."/>
        </authorList>
    </citation>
    <scope>NUCLEOTIDE SEQUENCE [LARGE SCALE GENOMIC DNA]</scope>
    <source>
        <strain evidence="8 9">KLE1704</strain>
    </source>
</reference>
<evidence type="ECO:0000256" key="5">
    <source>
        <dbReference type="ARBA" id="ARBA00023237"/>
    </source>
</evidence>
<dbReference type="SUPFAM" id="SSF48452">
    <property type="entry name" value="TPR-like"/>
    <property type="match status" value="1"/>
</dbReference>
<dbReference type="Proteomes" id="UP000070319">
    <property type="component" value="Unassembled WGS sequence"/>
</dbReference>
<dbReference type="PROSITE" id="PS51257">
    <property type="entry name" value="PROKAR_LIPOPROTEIN"/>
    <property type="match status" value="1"/>
</dbReference>
<dbReference type="Gene3D" id="1.25.40.390">
    <property type="match status" value="1"/>
</dbReference>
<organism evidence="8">
    <name type="scientific">Bacteroides intestinalis</name>
    <dbReference type="NCBI Taxonomy" id="329854"/>
    <lineage>
        <taxon>Bacteria</taxon>
        <taxon>Pseudomonadati</taxon>
        <taxon>Bacteroidota</taxon>
        <taxon>Bacteroidia</taxon>
        <taxon>Bacteroidales</taxon>
        <taxon>Bacteroidaceae</taxon>
        <taxon>Bacteroides</taxon>
    </lineage>
</organism>
<proteinExistence type="inferred from homology"/>
<sequence length="647" mass="74428">MNMKIREILAVLAVSALCGCTDFLDVVPDNIATIEMAFNNRANAEKYLATCYARVPLYGNQHENPGLTAGNDIWYYTMEDHYFSNTWAFGIANGLQNVSDPINNYWDGVKGGKPLYQAIRDCNIFIENVSDRNRVTDLNETDRRRWIAETKTLKAYYHFYLFQLYGPIPIVDVNLPISATEEEVRIKRDKVETVVNYIVNLIDEATGDLPLKIQNEATEMGRLTQPAALAIKAKTLLLAASPLFNGNTDYANFKDWDGEPYFPQEYSTNKWKLAADACEEALKTAIEAGHGLYNFKEESLTNLPDGLMYSMNVRQAVTERFNRELVWGCGKSYTRDLQCHCQPRLAAYQIEKEYTCRGMYAPTLDIAEMFYSSNGVPIEEDKEWISSNGYSERYQVATATEADKYFVKEGYQTAKLNLNREPRFYGTLGFDGASWYGHGKNNPDDLYYLEAKKGQVSGQSSLALYSITGYYAKKLIYYKNIISQTSEVIEEYPFPIVRLADLYLMYAEALNEATDNGEFVPTEVYTNIDIVRERSGLEGVIDSWKKYSTSPNKPSTKEGMREIIRRERQIELALEGIRYHDLRRWKLAKSTYNNTFVRGWSIDQENTEDYYVVRNIAQKKYSQKDYLWPVKYDDIIKNPNLKQNPGW</sequence>
<evidence type="ECO:0000256" key="2">
    <source>
        <dbReference type="ARBA" id="ARBA00006275"/>
    </source>
</evidence>